<name>A0A8H4AQL1_GIGMA</name>
<evidence type="ECO:0000313" key="2">
    <source>
        <dbReference type="Proteomes" id="UP000439903"/>
    </source>
</evidence>
<reference evidence="1 2" key="1">
    <citation type="journal article" date="2019" name="Environ. Microbiol.">
        <title>At the nexus of three kingdoms: the genome of the mycorrhizal fungus Gigaspora margarita provides insights into plant, endobacterial and fungal interactions.</title>
        <authorList>
            <person name="Venice F."/>
            <person name="Ghignone S."/>
            <person name="Salvioli di Fossalunga A."/>
            <person name="Amselem J."/>
            <person name="Novero M."/>
            <person name="Xianan X."/>
            <person name="Sedzielewska Toro K."/>
            <person name="Morin E."/>
            <person name="Lipzen A."/>
            <person name="Grigoriev I.V."/>
            <person name="Henrissat B."/>
            <person name="Martin F.M."/>
            <person name="Bonfante P."/>
        </authorList>
    </citation>
    <scope>NUCLEOTIDE SEQUENCE [LARGE SCALE GENOMIC DNA]</scope>
    <source>
        <strain evidence="1 2">BEG34</strain>
    </source>
</reference>
<dbReference type="OrthoDB" id="2384430at2759"/>
<evidence type="ECO:0000313" key="1">
    <source>
        <dbReference type="EMBL" id="KAF0522642.1"/>
    </source>
</evidence>
<accession>A0A8H4AQL1</accession>
<dbReference type="Gene3D" id="1.25.40.10">
    <property type="entry name" value="Tetratricopeptide repeat domain"/>
    <property type="match status" value="1"/>
</dbReference>
<gene>
    <name evidence="1" type="ORF">F8M41_015477</name>
</gene>
<protein>
    <submittedName>
        <fullName evidence="1">Uncharacterized protein</fullName>
    </submittedName>
</protein>
<dbReference type="Proteomes" id="UP000439903">
    <property type="component" value="Unassembled WGS sequence"/>
</dbReference>
<sequence length="249" mass="28511">MGNASRCYYTDPIAAIQNNYKELGIEVDCQKQVEAIKNESKLSEGVKNNVNESAEIGLRISLQVVDEEEEKTAAELNMNPTENKHLKTKNNEESINIGNIYEIYSNRYCYQDGFGIEEDKHKVFEYYKKLTDASRVNRAFMVGTCYYDNAESNRLYILESFSQNGASTIKNKRMGFDLDPIENKCSETKDHDGLEDNYQQNLNSDTCPNSAKSVPKNKVYNNCVLVKMEVKNSIETNRRIAYHNAESKK</sequence>
<organism evidence="1 2">
    <name type="scientific">Gigaspora margarita</name>
    <dbReference type="NCBI Taxonomy" id="4874"/>
    <lineage>
        <taxon>Eukaryota</taxon>
        <taxon>Fungi</taxon>
        <taxon>Fungi incertae sedis</taxon>
        <taxon>Mucoromycota</taxon>
        <taxon>Glomeromycotina</taxon>
        <taxon>Glomeromycetes</taxon>
        <taxon>Diversisporales</taxon>
        <taxon>Gigasporaceae</taxon>
        <taxon>Gigaspora</taxon>
    </lineage>
</organism>
<proteinExistence type="predicted"/>
<dbReference type="EMBL" id="WTPW01000325">
    <property type="protein sequence ID" value="KAF0522642.1"/>
    <property type="molecule type" value="Genomic_DNA"/>
</dbReference>
<dbReference type="InterPro" id="IPR011990">
    <property type="entry name" value="TPR-like_helical_dom_sf"/>
</dbReference>
<dbReference type="AlphaFoldDB" id="A0A8H4AQL1"/>
<keyword evidence="2" id="KW-1185">Reference proteome</keyword>
<comment type="caution">
    <text evidence="1">The sequence shown here is derived from an EMBL/GenBank/DDBJ whole genome shotgun (WGS) entry which is preliminary data.</text>
</comment>